<sequence>MGLGEQSENQKSERVHEAEMRLAEYGKNLLNPLPEDREQWTDDHYLWELVFQLLDFHRRADKPVWWAMFARQEMTEEELIDDPECIGGMEAAPEHPPEAVKQSSVYTFRYPEQEFKLKVDYDCLRTDTLERAGKIASIDEKKKLIRIKLGRKSGTLPEKISVMSTGPIKTDVLKEAVYRFADSLIANDHRYAALEAILKRKHPAIKGLSAGAPIISDTGDSTGQISDAVSRLQNSYLFIQGPPGTGKTYTGSHVIVDLLARGARVGVSSNSHKAINNLLDAVEKRAAEKGVRFRGFKKSSGPDSLFNGELIVDVTEKAAVIASGASLVAGTAWLFADPDFDQTLDYLFVDEAGQVALANLVAMGTCAKNFVLLGDQMQLQQPLQGVHPGHSGESTLDYLLKGQGTIPNDRGVFLHTSWRMHEDVCSFISDAVYDSRLRPEPDNQKQCLILAPDAHPKLRATGIRFIGVEHDGCSQRSEQEAEIACNLYESLLQQKYMDRQGREHAMSAENILVVAP</sequence>
<dbReference type="Pfam" id="PF13245">
    <property type="entry name" value="AAA_19"/>
    <property type="match status" value="1"/>
</dbReference>
<dbReference type="RefSeq" id="WP_052446327.1">
    <property type="nucleotide sequence ID" value="NZ_FNGU01000001.1"/>
</dbReference>
<feature type="domain" description="DNA2/NAM7 helicase-like C-terminal" evidence="5">
    <location>
        <begin position="408"/>
        <end position="514"/>
    </location>
</feature>
<evidence type="ECO:0000313" key="7">
    <source>
        <dbReference type="Proteomes" id="UP000182146"/>
    </source>
</evidence>
<dbReference type="PANTHER" id="PTHR43788">
    <property type="entry name" value="DNA2/NAM7 HELICASE FAMILY MEMBER"/>
    <property type="match status" value="1"/>
</dbReference>
<reference evidence="6 7" key="1">
    <citation type="submission" date="2016-10" db="EMBL/GenBank/DDBJ databases">
        <authorList>
            <person name="de Groot N.N."/>
        </authorList>
    </citation>
    <scope>NUCLEOTIDE SEQUENCE [LARGE SCALE GENOMIC DNA]</scope>
    <source>
        <strain evidence="6 7">DSM 17813</strain>
    </source>
</reference>
<dbReference type="GO" id="GO:0016787">
    <property type="term" value="F:hydrolase activity"/>
    <property type="evidence" value="ECO:0007669"/>
    <property type="project" value="UniProtKB-KW"/>
</dbReference>
<proteinExistence type="predicted"/>
<dbReference type="AlphaFoldDB" id="A0A1G9IIB1"/>
<dbReference type="Proteomes" id="UP000182146">
    <property type="component" value="Unassembled WGS sequence"/>
</dbReference>
<dbReference type="Pfam" id="PF13087">
    <property type="entry name" value="AAA_12"/>
    <property type="match status" value="1"/>
</dbReference>
<dbReference type="STRING" id="392333.SAMN05660860_00147"/>
<keyword evidence="1" id="KW-0547">Nucleotide-binding</keyword>
<dbReference type="GO" id="GO:0005524">
    <property type="term" value="F:ATP binding"/>
    <property type="evidence" value="ECO:0007669"/>
    <property type="project" value="UniProtKB-KW"/>
</dbReference>
<evidence type="ECO:0000313" key="6">
    <source>
        <dbReference type="EMBL" id="SDL24951.1"/>
    </source>
</evidence>
<dbReference type="SUPFAM" id="SSF52540">
    <property type="entry name" value="P-loop containing nucleoside triphosphate hydrolases"/>
    <property type="match status" value="1"/>
</dbReference>
<evidence type="ECO:0000256" key="2">
    <source>
        <dbReference type="ARBA" id="ARBA00022801"/>
    </source>
</evidence>
<accession>A0A1G9IIB1</accession>
<evidence type="ECO:0000256" key="1">
    <source>
        <dbReference type="ARBA" id="ARBA00022741"/>
    </source>
</evidence>
<dbReference type="PANTHER" id="PTHR43788:SF8">
    <property type="entry name" value="DNA-BINDING PROTEIN SMUBP-2"/>
    <property type="match status" value="1"/>
</dbReference>
<dbReference type="InterPro" id="IPR027417">
    <property type="entry name" value="P-loop_NTPase"/>
</dbReference>
<dbReference type="EMBL" id="FNGU01000001">
    <property type="protein sequence ID" value="SDL24951.1"/>
    <property type="molecule type" value="Genomic_DNA"/>
</dbReference>
<dbReference type="InterPro" id="IPR050534">
    <property type="entry name" value="Coronavir_polyprotein_1ab"/>
</dbReference>
<dbReference type="GO" id="GO:0043139">
    <property type="term" value="F:5'-3' DNA helicase activity"/>
    <property type="evidence" value="ECO:0007669"/>
    <property type="project" value="TreeGrafter"/>
</dbReference>
<dbReference type="Gene3D" id="3.40.50.300">
    <property type="entry name" value="P-loop containing nucleotide triphosphate hydrolases"/>
    <property type="match status" value="2"/>
</dbReference>
<organism evidence="6 7">
    <name type="scientific">Geoalkalibacter ferrihydriticus</name>
    <dbReference type="NCBI Taxonomy" id="392333"/>
    <lineage>
        <taxon>Bacteria</taxon>
        <taxon>Pseudomonadati</taxon>
        <taxon>Thermodesulfobacteriota</taxon>
        <taxon>Desulfuromonadia</taxon>
        <taxon>Desulfuromonadales</taxon>
        <taxon>Geoalkalibacteraceae</taxon>
        <taxon>Geoalkalibacter</taxon>
    </lineage>
</organism>
<keyword evidence="2" id="KW-0378">Hydrolase</keyword>
<evidence type="ECO:0000259" key="5">
    <source>
        <dbReference type="Pfam" id="PF13087"/>
    </source>
</evidence>
<keyword evidence="4" id="KW-0067">ATP-binding</keyword>
<gene>
    <name evidence="6" type="ORF">SAMN05660860_00147</name>
</gene>
<protein>
    <recommendedName>
        <fullName evidence="5">DNA2/NAM7 helicase-like C-terminal domain-containing protein</fullName>
    </recommendedName>
</protein>
<evidence type="ECO:0000256" key="4">
    <source>
        <dbReference type="ARBA" id="ARBA00022840"/>
    </source>
</evidence>
<keyword evidence="3" id="KW-0347">Helicase</keyword>
<dbReference type="InterPro" id="IPR041679">
    <property type="entry name" value="DNA2/NAM7-like_C"/>
</dbReference>
<evidence type="ECO:0000256" key="3">
    <source>
        <dbReference type="ARBA" id="ARBA00022806"/>
    </source>
</evidence>
<name>A0A1G9IIB1_9BACT</name>
<dbReference type="CDD" id="cd17934">
    <property type="entry name" value="DEXXQc_Upf1-like"/>
    <property type="match status" value="1"/>
</dbReference>